<keyword evidence="13" id="KW-1185">Reference proteome</keyword>
<dbReference type="PANTHER" id="PTHR42802">
    <property type="entry name" value="MONOOXYGENASE"/>
    <property type="match status" value="1"/>
</dbReference>
<dbReference type="InterPro" id="IPR025700">
    <property type="entry name" value="Lys/Orn_oxygenase"/>
</dbReference>
<evidence type="ECO:0000256" key="10">
    <source>
        <dbReference type="ARBA" id="ARBA00049248"/>
    </source>
</evidence>
<accession>A0ABR3A6D1</accession>
<keyword evidence="7" id="KW-0521">NADP</keyword>
<evidence type="ECO:0000313" key="13">
    <source>
        <dbReference type="Proteomes" id="UP001437256"/>
    </source>
</evidence>
<evidence type="ECO:0000256" key="5">
    <source>
        <dbReference type="ARBA" id="ARBA00022630"/>
    </source>
</evidence>
<keyword evidence="6" id="KW-0274">FAD</keyword>
<comment type="catalytic activity">
    <reaction evidence="10">
        <text>L-ornithine + NADH + O2 = N(5)-hydroxy-L-ornithine + NAD(+) + H2O</text>
        <dbReference type="Rhea" id="RHEA:41512"/>
        <dbReference type="ChEBI" id="CHEBI:15377"/>
        <dbReference type="ChEBI" id="CHEBI:15379"/>
        <dbReference type="ChEBI" id="CHEBI:46911"/>
        <dbReference type="ChEBI" id="CHEBI:57540"/>
        <dbReference type="ChEBI" id="CHEBI:57945"/>
        <dbReference type="ChEBI" id="CHEBI:78275"/>
        <dbReference type="EC" id="1.14.13.196"/>
    </reaction>
</comment>
<evidence type="ECO:0000256" key="3">
    <source>
        <dbReference type="ARBA" id="ARBA00007588"/>
    </source>
</evidence>
<dbReference type="InterPro" id="IPR036188">
    <property type="entry name" value="FAD/NAD-bd_sf"/>
</dbReference>
<name>A0ABR3A6D1_9AGAR</name>
<evidence type="ECO:0000256" key="4">
    <source>
        <dbReference type="ARBA" id="ARBA00012881"/>
    </source>
</evidence>
<evidence type="ECO:0000256" key="2">
    <source>
        <dbReference type="ARBA" id="ARBA00004924"/>
    </source>
</evidence>
<evidence type="ECO:0000256" key="7">
    <source>
        <dbReference type="ARBA" id="ARBA00022857"/>
    </source>
</evidence>
<keyword evidence="8" id="KW-0560">Oxidoreductase</keyword>
<dbReference type="EMBL" id="JBBXMP010000014">
    <property type="protein sequence ID" value="KAL0069100.1"/>
    <property type="molecule type" value="Genomic_DNA"/>
</dbReference>
<evidence type="ECO:0000313" key="12">
    <source>
        <dbReference type="EMBL" id="KAL0069100.1"/>
    </source>
</evidence>
<evidence type="ECO:0000256" key="9">
    <source>
        <dbReference type="ARBA" id="ARBA00047598"/>
    </source>
</evidence>
<evidence type="ECO:0000256" key="6">
    <source>
        <dbReference type="ARBA" id="ARBA00022827"/>
    </source>
</evidence>
<comment type="similarity">
    <text evidence="3">Belongs to the lysine N(6)-hydroxylase/L-ornithine N(5)-oxygenase family.</text>
</comment>
<dbReference type="Proteomes" id="UP001437256">
    <property type="component" value="Unassembled WGS sequence"/>
</dbReference>
<proteinExistence type="inferred from homology"/>
<evidence type="ECO:0000256" key="1">
    <source>
        <dbReference type="ARBA" id="ARBA00001974"/>
    </source>
</evidence>
<organism evidence="12 13">
    <name type="scientific">Marasmius tenuissimus</name>
    <dbReference type="NCBI Taxonomy" id="585030"/>
    <lineage>
        <taxon>Eukaryota</taxon>
        <taxon>Fungi</taxon>
        <taxon>Dikarya</taxon>
        <taxon>Basidiomycota</taxon>
        <taxon>Agaricomycotina</taxon>
        <taxon>Agaricomycetes</taxon>
        <taxon>Agaricomycetidae</taxon>
        <taxon>Agaricales</taxon>
        <taxon>Marasmiineae</taxon>
        <taxon>Marasmiaceae</taxon>
        <taxon>Marasmius</taxon>
    </lineage>
</organism>
<feature type="region of interest" description="Disordered" evidence="11">
    <location>
        <begin position="418"/>
        <end position="464"/>
    </location>
</feature>
<evidence type="ECO:0000256" key="8">
    <source>
        <dbReference type="ARBA" id="ARBA00023002"/>
    </source>
</evidence>
<evidence type="ECO:0000256" key="11">
    <source>
        <dbReference type="SAM" id="MobiDB-lite"/>
    </source>
</evidence>
<dbReference type="Pfam" id="PF13434">
    <property type="entry name" value="Lys_Orn_oxgnase"/>
    <property type="match status" value="1"/>
</dbReference>
<keyword evidence="5" id="KW-0285">Flavoprotein</keyword>
<reference evidence="12 13" key="1">
    <citation type="submission" date="2024-05" db="EMBL/GenBank/DDBJ databases">
        <title>A draft genome resource for the thread blight pathogen Marasmius tenuissimus strain MS-2.</title>
        <authorList>
            <person name="Yulfo-Soto G.E."/>
            <person name="Baruah I.K."/>
            <person name="Amoako-Attah I."/>
            <person name="Bukari Y."/>
            <person name="Meinhardt L.W."/>
            <person name="Bailey B.A."/>
            <person name="Cohen S.P."/>
        </authorList>
    </citation>
    <scope>NUCLEOTIDE SEQUENCE [LARGE SCALE GENOMIC DNA]</scope>
    <source>
        <strain evidence="12 13">MS-2</strain>
    </source>
</reference>
<sequence length="529" mass="57815">MAGSTSSSPIYDLLGLGFGPANIAVAAAITESWSEPNFPIKNVLFIERHHVFRWHPGMLLPGAKMQISFMKDLATLRNPQSPITFLNYLHSEGRLMKFINRGGTIPTRKEFADYIGWCARYVQNQGVAVQWGTEVVGLDDGKDGTVHVHAKDLKTGEISIYRARNLIIAPGGGPGIPRTFETIYKDPVVIHSSAYATSIDSIFEQIGASTRPMRIAVVGAGQSAAEVTLNLHDRLSRITAPGGRHRVEMIIRHGAPRPSDDSPFANEIFDPESTDAWFSMPSAAARAAQRHEYKGTNYGVMNPNTIDTLYEVMYDQQFDEDISRRPDEKEGTHPLIVLRSYNNVLAASRAQDGSEVGPYVFTIQHAISGAITTEKYDAVVCATGYQRTAWIDMLKGCDIGKHFGLDAHSDSSRTRLAPETDLYGLPPQMQMSHGRSPDVSGDSSPISSSASNTPPTSPSLSQISLPSPTIYVSRKYRLLPNRTASGEPAFKPRVYIQGVEEATHGLSDTLLSVMGIRAGEVVSDLVQEN</sequence>
<comment type="caution">
    <text evidence="12">The sequence shown here is derived from an EMBL/GenBank/DDBJ whole genome shotgun (WGS) entry which is preliminary data.</text>
</comment>
<dbReference type="EC" id="1.14.13.196" evidence="4"/>
<comment type="catalytic activity">
    <reaction evidence="9">
        <text>L-ornithine + NADPH + O2 = N(5)-hydroxy-L-ornithine + NADP(+) + H2O</text>
        <dbReference type="Rhea" id="RHEA:41508"/>
        <dbReference type="ChEBI" id="CHEBI:15377"/>
        <dbReference type="ChEBI" id="CHEBI:15379"/>
        <dbReference type="ChEBI" id="CHEBI:46911"/>
        <dbReference type="ChEBI" id="CHEBI:57783"/>
        <dbReference type="ChEBI" id="CHEBI:58349"/>
        <dbReference type="ChEBI" id="CHEBI:78275"/>
        <dbReference type="EC" id="1.14.13.196"/>
    </reaction>
</comment>
<feature type="compositionally biased region" description="Low complexity" evidence="11">
    <location>
        <begin position="437"/>
        <end position="464"/>
    </location>
</feature>
<protein>
    <recommendedName>
        <fullName evidence="4">L-ornithine N(5)-monooxygenase [NAD(P)H]</fullName>
        <ecNumber evidence="4">1.14.13.196</ecNumber>
    </recommendedName>
</protein>
<dbReference type="Gene3D" id="3.50.50.60">
    <property type="entry name" value="FAD/NAD(P)-binding domain"/>
    <property type="match status" value="1"/>
</dbReference>
<comment type="pathway">
    <text evidence="2">Siderophore biosynthesis.</text>
</comment>
<gene>
    <name evidence="12" type="ORF">AAF712_003786</name>
</gene>
<dbReference type="SUPFAM" id="SSF51905">
    <property type="entry name" value="FAD/NAD(P)-binding domain"/>
    <property type="match status" value="2"/>
</dbReference>
<dbReference type="PANTHER" id="PTHR42802:SF1">
    <property type="entry name" value="L-ORNITHINE N(5)-MONOOXYGENASE"/>
    <property type="match status" value="1"/>
</dbReference>
<comment type="cofactor">
    <cofactor evidence="1">
        <name>FAD</name>
        <dbReference type="ChEBI" id="CHEBI:57692"/>
    </cofactor>
</comment>